<dbReference type="AlphaFoldDB" id="A0A2C9UAQ1"/>
<keyword evidence="3" id="KW-0238">DNA-binding</keyword>
<dbReference type="GO" id="GO:0000978">
    <property type="term" value="F:RNA polymerase II cis-regulatory region sequence-specific DNA binding"/>
    <property type="evidence" value="ECO:0000318"/>
    <property type="project" value="GO_Central"/>
</dbReference>
<evidence type="ECO:0000256" key="3">
    <source>
        <dbReference type="ARBA" id="ARBA00023125"/>
    </source>
</evidence>
<dbReference type="GO" id="GO:0046983">
    <property type="term" value="F:protein dimerization activity"/>
    <property type="evidence" value="ECO:0007669"/>
    <property type="project" value="InterPro"/>
</dbReference>
<comment type="subcellular location">
    <subcellularLocation>
        <location evidence="1">Nucleus</location>
    </subcellularLocation>
</comment>
<keyword evidence="2" id="KW-0805">Transcription regulation</keyword>
<proteinExistence type="predicted"/>
<evidence type="ECO:0000259" key="6">
    <source>
        <dbReference type="PROSITE" id="PS50066"/>
    </source>
</evidence>
<keyword evidence="5" id="KW-0539">Nucleus</keyword>
<feature type="domain" description="MADS-box" evidence="6">
    <location>
        <begin position="1"/>
        <end position="51"/>
    </location>
</feature>
<name>A0A2C9UAQ1_MANES</name>
<protein>
    <recommendedName>
        <fullName evidence="6">MADS-box domain-containing protein</fullName>
    </recommendedName>
</protein>
<dbReference type="SUPFAM" id="SSF55455">
    <property type="entry name" value="SRF-like"/>
    <property type="match status" value="1"/>
</dbReference>
<dbReference type="Pfam" id="PF00319">
    <property type="entry name" value="SRF-TF"/>
    <property type="match status" value="1"/>
</dbReference>
<dbReference type="Gene3D" id="3.40.1810.10">
    <property type="entry name" value="Transcription factor, MADS-box"/>
    <property type="match status" value="1"/>
</dbReference>
<evidence type="ECO:0000256" key="5">
    <source>
        <dbReference type="ARBA" id="ARBA00023242"/>
    </source>
</evidence>
<evidence type="ECO:0000256" key="2">
    <source>
        <dbReference type="ARBA" id="ARBA00023015"/>
    </source>
</evidence>
<dbReference type="InterPro" id="IPR036879">
    <property type="entry name" value="TF_MADSbox_sf"/>
</dbReference>
<dbReference type="SMART" id="SM00432">
    <property type="entry name" value="MADS"/>
    <property type="match status" value="1"/>
</dbReference>
<dbReference type="CDD" id="cd00120">
    <property type="entry name" value="MADS"/>
    <property type="match status" value="1"/>
</dbReference>
<keyword evidence="4" id="KW-0804">Transcription</keyword>
<gene>
    <name evidence="7" type="ORF">MANES_16G116000</name>
</gene>
<dbReference type="EMBL" id="CM004402">
    <property type="protein sequence ID" value="OAY27316.1"/>
    <property type="molecule type" value="Genomic_DNA"/>
</dbReference>
<dbReference type="GO" id="GO:0005634">
    <property type="term" value="C:nucleus"/>
    <property type="evidence" value="ECO:0007669"/>
    <property type="project" value="UniProtKB-SubCell"/>
</dbReference>
<accession>A0A2C9UAQ1</accession>
<evidence type="ECO:0000256" key="1">
    <source>
        <dbReference type="ARBA" id="ARBA00004123"/>
    </source>
</evidence>
<evidence type="ECO:0000313" key="7">
    <source>
        <dbReference type="EMBL" id="OAY27316.1"/>
    </source>
</evidence>
<dbReference type="PANTHER" id="PTHR11945:SF709">
    <property type="entry name" value="MADS-BOX DOMAIN-CONTAINING PROTEIN"/>
    <property type="match status" value="1"/>
</dbReference>
<dbReference type="PROSITE" id="PS50066">
    <property type="entry name" value="MADS_BOX_2"/>
    <property type="match status" value="1"/>
</dbReference>
<reference evidence="7" key="1">
    <citation type="submission" date="2016-02" db="EMBL/GenBank/DDBJ databases">
        <title>WGS assembly of Manihot esculenta.</title>
        <authorList>
            <person name="Bredeson J.V."/>
            <person name="Prochnik S.E."/>
            <person name="Lyons J.B."/>
            <person name="Schmutz J."/>
            <person name="Grimwood J."/>
            <person name="Vrebalov J."/>
            <person name="Bart R.S."/>
            <person name="Amuge T."/>
            <person name="Ferguson M.E."/>
            <person name="Green R."/>
            <person name="Putnam N."/>
            <person name="Stites J."/>
            <person name="Rounsley S."/>
            <person name="Rokhsar D.S."/>
        </authorList>
    </citation>
    <scope>NUCLEOTIDE SEQUENCE [LARGE SCALE GENOMIC DNA]</scope>
    <source>
        <tissue evidence="7">Leaf</tissue>
    </source>
</reference>
<dbReference type="PANTHER" id="PTHR11945">
    <property type="entry name" value="MADS BOX PROTEIN"/>
    <property type="match status" value="1"/>
</dbReference>
<dbReference type="GO" id="GO:0000981">
    <property type="term" value="F:DNA-binding transcription factor activity, RNA polymerase II-specific"/>
    <property type="evidence" value="ECO:0000318"/>
    <property type="project" value="GO_Central"/>
</dbReference>
<dbReference type="PRINTS" id="PR00404">
    <property type="entry name" value="MADSDOMAIN"/>
</dbReference>
<sequence length="294" mass="33573">MGRGKLNMELITNEKCRMVTYHKRKKGLIKKMQKFRILCDVDACVIILGSNFNDLPIGVETCPSDGYEMNERRKDQDLSSFFVARRKKLDDEVARLRKACLKAKFPAWDNRLNLWNYHELTLLDEAIKADHYLMFGSTSKFIDEEVSSSNNFKSSLNASTLANACHQKNMELEFHEQGQLAFVNPSDQTLPQMLPFNLNSLNSPMLMMANGVDKGFLGSYYPSAANLMMNYRPRGCPISYSGLSRQLSAGLPNVSSRMHNPQLSEFCDINEFEMRNKKDSVKHESRSIKSSILQ</sequence>
<organism evidence="7">
    <name type="scientific">Manihot esculenta</name>
    <name type="common">Cassava</name>
    <name type="synonym">Jatropha manihot</name>
    <dbReference type="NCBI Taxonomy" id="3983"/>
    <lineage>
        <taxon>Eukaryota</taxon>
        <taxon>Viridiplantae</taxon>
        <taxon>Streptophyta</taxon>
        <taxon>Embryophyta</taxon>
        <taxon>Tracheophyta</taxon>
        <taxon>Spermatophyta</taxon>
        <taxon>Magnoliopsida</taxon>
        <taxon>eudicotyledons</taxon>
        <taxon>Gunneridae</taxon>
        <taxon>Pentapetalae</taxon>
        <taxon>rosids</taxon>
        <taxon>fabids</taxon>
        <taxon>Malpighiales</taxon>
        <taxon>Euphorbiaceae</taxon>
        <taxon>Crotonoideae</taxon>
        <taxon>Manihoteae</taxon>
        <taxon>Manihot</taxon>
    </lineage>
</organism>
<dbReference type="GO" id="GO:0006357">
    <property type="term" value="P:regulation of transcription by RNA polymerase II"/>
    <property type="evidence" value="ECO:0000318"/>
    <property type="project" value="GO_Central"/>
</dbReference>
<evidence type="ECO:0000256" key="4">
    <source>
        <dbReference type="ARBA" id="ARBA00023163"/>
    </source>
</evidence>
<dbReference type="InterPro" id="IPR002100">
    <property type="entry name" value="TF_MADSbox"/>
</dbReference>